<proteinExistence type="predicted"/>
<keyword evidence="1" id="KW-0812">Transmembrane</keyword>
<sequence>MIEAMHFTDDAQQEKPGLMPLFACVLWIAAALFAFHWALPGENNTDEILALAAGNQDTLRSAAPMKEQSTPARNPMRAAALDAWHLKTAPLRLDSGHDSVLLPASSAFDTSIVGSATFGQIALRPAGISGRTLSARAPPVIA</sequence>
<dbReference type="AlphaFoldDB" id="A0A368K9W1"/>
<organism evidence="2 3">
    <name type="scientific">Phyllobacterium salinisoli</name>
    <dbReference type="NCBI Taxonomy" id="1899321"/>
    <lineage>
        <taxon>Bacteria</taxon>
        <taxon>Pseudomonadati</taxon>
        <taxon>Pseudomonadota</taxon>
        <taxon>Alphaproteobacteria</taxon>
        <taxon>Hyphomicrobiales</taxon>
        <taxon>Phyllobacteriaceae</taxon>
        <taxon>Phyllobacterium</taxon>
    </lineage>
</organism>
<keyword evidence="3" id="KW-1185">Reference proteome</keyword>
<feature type="transmembrane region" description="Helical" evidence="1">
    <location>
        <begin position="21"/>
        <end position="39"/>
    </location>
</feature>
<protein>
    <submittedName>
        <fullName evidence="2">Uncharacterized protein</fullName>
    </submittedName>
</protein>
<evidence type="ECO:0000313" key="3">
    <source>
        <dbReference type="Proteomes" id="UP000253420"/>
    </source>
</evidence>
<evidence type="ECO:0000313" key="2">
    <source>
        <dbReference type="EMBL" id="RCS25405.1"/>
    </source>
</evidence>
<accession>A0A368K9W1</accession>
<keyword evidence="1" id="KW-0472">Membrane</keyword>
<name>A0A368K9W1_9HYPH</name>
<keyword evidence="1" id="KW-1133">Transmembrane helix</keyword>
<gene>
    <name evidence="2" type="ORF">DUT91_00935</name>
</gene>
<comment type="caution">
    <text evidence="2">The sequence shown here is derived from an EMBL/GenBank/DDBJ whole genome shotgun (WGS) entry which is preliminary data.</text>
</comment>
<dbReference type="EMBL" id="QOZG01000001">
    <property type="protein sequence ID" value="RCS25405.1"/>
    <property type="molecule type" value="Genomic_DNA"/>
</dbReference>
<evidence type="ECO:0000256" key="1">
    <source>
        <dbReference type="SAM" id="Phobius"/>
    </source>
</evidence>
<reference evidence="2 3" key="1">
    <citation type="submission" date="2018-07" db="EMBL/GenBank/DDBJ databases">
        <title>The draft genome of Phyllobacterium salinisoli.</title>
        <authorList>
            <person name="Liu L."/>
            <person name="Li L."/>
            <person name="Zhang X."/>
            <person name="Liang L."/>
        </authorList>
    </citation>
    <scope>NUCLEOTIDE SEQUENCE [LARGE SCALE GENOMIC DNA]</scope>
    <source>
        <strain evidence="2 3">LLAN61</strain>
    </source>
</reference>
<dbReference type="Proteomes" id="UP000253420">
    <property type="component" value="Unassembled WGS sequence"/>
</dbReference>